<gene>
    <name evidence="7" type="primary">aprX</name>
    <name evidence="7" type="ORF">ERS852471_02333</name>
</gene>
<keyword evidence="3 5" id="KW-0378">Hydrolase</keyword>
<evidence type="ECO:0000313" key="8">
    <source>
        <dbReference type="Proteomes" id="UP000095594"/>
    </source>
</evidence>
<feature type="active site" description="Charge relay system" evidence="5">
    <location>
        <position position="341"/>
    </location>
</feature>
<dbReference type="InterPro" id="IPR000209">
    <property type="entry name" value="Peptidase_S8/S53_dom"/>
</dbReference>
<evidence type="ECO:0000256" key="5">
    <source>
        <dbReference type="PROSITE-ProRule" id="PRU01240"/>
    </source>
</evidence>
<keyword evidence="4 5" id="KW-0720">Serine protease</keyword>
<dbReference type="PANTHER" id="PTHR43806">
    <property type="entry name" value="PEPTIDASE S8"/>
    <property type="match status" value="1"/>
</dbReference>
<feature type="domain" description="Peptidase S8/S53" evidence="6">
    <location>
        <begin position="108"/>
        <end position="386"/>
    </location>
</feature>
<dbReference type="InterPro" id="IPR015500">
    <property type="entry name" value="Peptidase_S8_subtilisin-rel"/>
</dbReference>
<evidence type="ECO:0000313" key="7">
    <source>
        <dbReference type="EMBL" id="CUO80016.1"/>
    </source>
</evidence>
<dbReference type="RefSeq" id="WP_055266751.1">
    <property type="nucleotide sequence ID" value="NZ_CABIXQ010000016.1"/>
</dbReference>
<comment type="similarity">
    <text evidence="1 5">Belongs to the peptidase S8 family.</text>
</comment>
<name>A0A174I268_9CLOT</name>
<dbReference type="Pfam" id="PF00082">
    <property type="entry name" value="Peptidase_S8"/>
    <property type="match status" value="1"/>
</dbReference>
<evidence type="ECO:0000256" key="3">
    <source>
        <dbReference type="ARBA" id="ARBA00022801"/>
    </source>
</evidence>
<dbReference type="PANTHER" id="PTHR43806:SF11">
    <property type="entry name" value="CEREVISIN-RELATED"/>
    <property type="match status" value="1"/>
</dbReference>
<reference evidence="7 8" key="1">
    <citation type="submission" date="2015-09" db="EMBL/GenBank/DDBJ databases">
        <authorList>
            <consortium name="Pathogen Informatics"/>
        </authorList>
    </citation>
    <scope>NUCLEOTIDE SEQUENCE [LARGE SCALE GENOMIC DNA]</scope>
    <source>
        <strain evidence="7 8">2789STDY5834856</strain>
    </source>
</reference>
<dbReference type="Proteomes" id="UP000095594">
    <property type="component" value="Unassembled WGS sequence"/>
</dbReference>
<evidence type="ECO:0000256" key="1">
    <source>
        <dbReference type="ARBA" id="ARBA00011073"/>
    </source>
</evidence>
<dbReference type="SUPFAM" id="SSF52743">
    <property type="entry name" value="Subtilisin-like"/>
    <property type="match status" value="1"/>
</dbReference>
<dbReference type="Gene3D" id="3.40.50.200">
    <property type="entry name" value="Peptidase S8/S53 domain"/>
    <property type="match status" value="1"/>
</dbReference>
<dbReference type="EC" id="3.4.21.-" evidence="7"/>
<evidence type="ECO:0000256" key="4">
    <source>
        <dbReference type="ARBA" id="ARBA00022825"/>
    </source>
</evidence>
<proteinExistence type="inferred from homology"/>
<dbReference type="PRINTS" id="PR00723">
    <property type="entry name" value="SUBTILISIN"/>
</dbReference>
<evidence type="ECO:0000259" key="6">
    <source>
        <dbReference type="Pfam" id="PF00082"/>
    </source>
</evidence>
<dbReference type="InterPro" id="IPR036852">
    <property type="entry name" value="Peptidase_S8/S53_dom_sf"/>
</dbReference>
<accession>A0A174I268</accession>
<dbReference type="EMBL" id="CYZX01000016">
    <property type="protein sequence ID" value="CUO80016.1"/>
    <property type="molecule type" value="Genomic_DNA"/>
</dbReference>
<dbReference type="InterPro" id="IPR023827">
    <property type="entry name" value="Peptidase_S8_Asp-AS"/>
</dbReference>
<dbReference type="InterPro" id="IPR050131">
    <property type="entry name" value="Peptidase_S8_subtilisin-like"/>
</dbReference>
<feature type="active site" description="Charge relay system" evidence="5">
    <location>
        <position position="152"/>
    </location>
</feature>
<keyword evidence="2 5" id="KW-0645">Protease</keyword>
<dbReference type="GO" id="GO:0004252">
    <property type="term" value="F:serine-type endopeptidase activity"/>
    <property type="evidence" value="ECO:0007669"/>
    <property type="project" value="UniProtKB-UniRule"/>
</dbReference>
<dbReference type="OrthoDB" id="9798386at2"/>
<sequence>MFSLNKKLDSNLKNYMEFNTSRSYRVLIKCRNFQDSIEKRILSYKGTILRNINIDNIICAILNSQSINRLLEYPEVEYICLDQFFNLCGISVQTANRVRLSNSINASGRGVGIGVIDSGVYPHRDLTTPFNRIATFTDLINGLSFPYDDNGHGTCTCGVIAGNGESSNGIYKGIAPNSELHVIKAFDRLGKGYVSDVLYAINELISISPKYNIKILCLPFESLNHDKFIFSLFDKILKKAVDLGITPILPSGSNSIEGSIMGIALSKNAITVSGLDTTSKTTPYEYSSTGAPKKDFKPNFCAACVDIVSLNCNTSYISEKNNTKIYAPKLSSSYKSFSGTSISAAYISGICALLYELTPTLSFDDIVSMLTASSTNLDLPLNTQGEGCINLNKLFKK</sequence>
<dbReference type="GO" id="GO:0006508">
    <property type="term" value="P:proteolysis"/>
    <property type="evidence" value="ECO:0007669"/>
    <property type="project" value="UniProtKB-KW"/>
</dbReference>
<feature type="active site" description="Charge relay system" evidence="5">
    <location>
        <position position="117"/>
    </location>
</feature>
<dbReference type="PROSITE" id="PS51892">
    <property type="entry name" value="SUBTILASE"/>
    <property type="match status" value="1"/>
</dbReference>
<organism evidence="7 8">
    <name type="scientific">Clostridium disporicum</name>
    <dbReference type="NCBI Taxonomy" id="84024"/>
    <lineage>
        <taxon>Bacteria</taxon>
        <taxon>Bacillati</taxon>
        <taxon>Bacillota</taxon>
        <taxon>Clostridia</taxon>
        <taxon>Eubacteriales</taxon>
        <taxon>Clostridiaceae</taxon>
        <taxon>Clostridium</taxon>
    </lineage>
</organism>
<evidence type="ECO:0000256" key="2">
    <source>
        <dbReference type="ARBA" id="ARBA00022670"/>
    </source>
</evidence>
<protein>
    <submittedName>
        <fullName evidence="7">Subtilase family protein</fullName>
        <ecNumber evidence="7">3.4.21.-</ecNumber>
    </submittedName>
</protein>
<dbReference type="AlphaFoldDB" id="A0A174I268"/>
<dbReference type="PROSITE" id="PS00136">
    <property type="entry name" value="SUBTILASE_ASP"/>
    <property type="match status" value="1"/>
</dbReference>